<reference evidence="6" key="1">
    <citation type="journal article" date="2019" name="Int. J. Syst. Evol. Microbiol.">
        <title>The Global Catalogue of Microorganisms (GCM) 10K type strain sequencing project: providing services to taxonomists for standard genome sequencing and annotation.</title>
        <authorList>
            <consortium name="The Broad Institute Genomics Platform"/>
            <consortium name="The Broad Institute Genome Sequencing Center for Infectious Disease"/>
            <person name="Wu L."/>
            <person name="Ma J."/>
        </authorList>
    </citation>
    <scope>NUCLEOTIDE SEQUENCE [LARGE SCALE GENOMIC DNA]</scope>
    <source>
        <strain evidence="6">CGMCC 4.7645</strain>
    </source>
</reference>
<dbReference type="Proteomes" id="UP001597417">
    <property type="component" value="Unassembled WGS sequence"/>
</dbReference>
<dbReference type="Pfam" id="PF00392">
    <property type="entry name" value="GntR"/>
    <property type="match status" value="1"/>
</dbReference>
<dbReference type="SUPFAM" id="SSF48008">
    <property type="entry name" value="GntR ligand-binding domain-like"/>
    <property type="match status" value="1"/>
</dbReference>
<gene>
    <name evidence="5" type="ORF">ACFSXZ_01130</name>
</gene>
<dbReference type="CDD" id="cd07377">
    <property type="entry name" value="WHTH_GntR"/>
    <property type="match status" value="1"/>
</dbReference>
<dbReference type="Gene3D" id="1.10.10.10">
    <property type="entry name" value="Winged helix-like DNA-binding domain superfamily/Winged helix DNA-binding domain"/>
    <property type="match status" value="1"/>
</dbReference>
<dbReference type="RefSeq" id="WP_378260232.1">
    <property type="nucleotide sequence ID" value="NZ_JBHUKR010000002.1"/>
</dbReference>
<keyword evidence="3" id="KW-0804">Transcription</keyword>
<dbReference type="InterPro" id="IPR000524">
    <property type="entry name" value="Tscrpt_reg_HTH_GntR"/>
</dbReference>
<comment type="caution">
    <text evidence="5">The sequence shown here is derived from an EMBL/GenBank/DDBJ whole genome shotgun (WGS) entry which is preliminary data.</text>
</comment>
<dbReference type="PROSITE" id="PS50949">
    <property type="entry name" value="HTH_GNTR"/>
    <property type="match status" value="1"/>
</dbReference>
<dbReference type="Pfam" id="PF07729">
    <property type="entry name" value="FCD"/>
    <property type="match status" value="1"/>
</dbReference>
<dbReference type="InterPro" id="IPR036388">
    <property type="entry name" value="WH-like_DNA-bd_sf"/>
</dbReference>
<dbReference type="InterPro" id="IPR011711">
    <property type="entry name" value="GntR_C"/>
</dbReference>
<proteinExistence type="predicted"/>
<evidence type="ECO:0000256" key="3">
    <source>
        <dbReference type="ARBA" id="ARBA00023163"/>
    </source>
</evidence>
<sequence>MRLGKIRTQAGSSLLPGGQLDKTSLTTRSVPSAIYCMPVPRHRGFIAKSLLREEAYRALRDAIVDGTLAPGERLRDTDLVAWLGVSRTPVREALARLEQTGLVRTKPGRHTMVSPLDFRAVHDAQSVTAAMHELAVRQAVPNLSAAELDVMRAANARLADALRSGDAAAAIAADDEFHGVAVAASANQAVGTVLEQFLPVLRRAERLRFSSLTGRASVAQHARIIELCAAGDAEGAAASTRENWLTLAALLDTQLSDAADEEPQEG</sequence>
<keyword evidence="2" id="KW-0238">DNA-binding</keyword>
<dbReference type="SMART" id="SM00895">
    <property type="entry name" value="FCD"/>
    <property type="match status" value="1"/>
</dbReference>
<keyword evidence="6" id="KW-1185">Reference proteome</keyword>
<dbReference type="EMBL" id="JBHUKR010000002">
    <property type="protein sequence ID" value="MFD2414925.1"/>
    <property type="molecule type" value="Genomic_DNA"/>
</dbReference>
<dbReference type="PANTHER" id="PTHR43537:SF52">
    <property type="entry name" value="FATTY ACID METABOLISM REGULATOR PROTEIN"/>
    <property type="match status" value="1"/>
</dbReference>
<evidence type="ECO:0000313" key="5">
    <source>
        <dbReference type="EMBL" id="MFD2414925.1"/>
    </source>
</evidence>
<accession>A0ABW5FL90</accession>
<evidence type="ECO:0000313" key="6">
    <source>
        <dbReference type="Proteomes" id="UP001597417"/>
    </source>
</evidence>
<dbReference type="InterPro" id="IPR008920">
    <property type="entry name" value="TF_FadR/GntR_C"/>
</dbReference>
<name>A0ABW5FL90_9PSEU</name>
<evidence type="ECO:0000256" key="1">
    <source>
        <dbReference type="ARBA" id="ARBA00023015"/>
    </source>
</evidence>
<evidence type="ECO:0000259" key="4">
    <source>
        <dbReference type="PROSITE" id="PS50949"/>
    </source>
</evidence>
<feature type="domain" description="HTH gntR-type" evidence="4">
    <location>
        <begin position="49"/>
        <end position="116"/>
    </location>
</feature>
<dbReference type="SUPFAM" id="SSF46785">
    <property type="entry name" value="Winged helix' DNA-binding domain"/>
    <property type="match status" value="1"/>
</dbReference>
<protein>
    <submittedName>
        <fullName evidence="5">GntR family transcriptional regulator</fullName>
    </submittedName>
</protein>
<evidence type="ECO:0000256" key="2">
    <source>
        <dbReference type="ARBA" id="ARBA00023125"/>
    </source>
</evidence>
<dbReference type="InterPro" id="IPR036390">
    <property type="entry name" value="WH_DNA-bd_sf"/>
</dbReference>
<dbReference type="Gene3D" id="1.20.120.530">
    <property type="entry name" value="GntR ligand-binding domain-like"/>
    <property type="match status" value="1"/>
</dbReference>
<dbReference type="SMART" id="SM00345">
    <property type="entry name" value="HTH_GNTR"/>
    <property type="match status" value="1"/>
</dbReference>
<keyword evidence="1" id="KW-0805">Transcription regulation</keyword>
<organism evidence="5 6">
    <name type="scientific">Amycolatopsis pigmentata</name>
    <dbReference type="NCBI Taxonomy" id="450801"/>
    <lineage>
        <taxon>Bacteria</taxon>
        <taxon>Bacillati</taxon>
        <taxon>Actinomycetota</taxon>
        <taxon>Actinomycetes</taxon>
        <taxon>Pseudonocardiales</taxon>
        <taxon>Pseudonocardiaceae</taxon>
        <taxon>Amycolatopsis</taxon>
    </lineage>
</organism>
<dbReference type="PANTHER" id="PTHR43537">
    <property type="entry name" value="TRANSCRIPTIONAL REGULATOR, GNTR FAMILY"/>
    <property type="match status" value="1"/>
</dbReference>